<evidence type="ECO:0000256" key="6">
    <source>
        <dbReference type="ARBA" id="ARBA00033067"/>
    </source>
</evidence>
<dbReference type="SUPFAM" id="SSF51735">
    <property type="entry name" value="NAD(P)-binding Rossmann-fold domains"/>
    <property type="match status" value="1"/>
</dbReference>
<dbReference type="Pfam" id="PF01370">
    <property type="entry name" value="Epimerase"/>
    <property type="match status" value="1"/>
</dbReference>
<keyword evidence="4" id="KW-0119">Carbohydrate metabolism</keyword>
<protein>
    <recommendedName>
        <fullName evidence="3">UDP-glucose 4-epimerase</fullName>
    </recommendedName>
    <alternativeName>
        <fullName evidence="6">Galactowaldenase</fullName>
    </alternativeName>
    <alternativeName>
        <fullName evidence="5">UDP-galactose 4-epimerase</fullName>
    </alternativeName>
</protein>
<feature type="domain" description="NAD-dependent epimerase/dehydratase" evidence="7">
    <location>
        <begin position="5"/>
        <end position="95"/>
    </location>
</feature>
<dbReference type="Gene3D" id="3.40.50.720">
    <property type="entry name" value="NAD(P)-binding Rossmann-like Domain"/>
    <property type="match status" value="1"/>
</dbReference>
<organism evidence="8 9">
    <name type="scientific">Streptococcus pneumoniae</name>
    <dbReference type="NCBI Taxonomy" id="1313"/>
    <lineage>
        <taxon>Bacteria</taxon>
        <taxon>Bacillati</taxon>
        <taxon>Bacillota</taxon>
        <taxon>Bacilli</taxon>
        <taxon>Lactobacillales</taxon>
        <taxon>Streptococcaceae</taxon>
        <taxon>Streptococcus</taxon>
    </lineage>
</organism>
<evidence type="ECO:0000256" key="3">
    <source>
        <dbReference type="ARBA" id="ARBA00018569"/>
    </source>
</evidence>
<proteinExistence type="inferred from homology"/>
<dbReference type="InterPro" id="IPR036291">
    <property type="entry name" value="NAD(P)-bd_dom_sf"/>
</dbReference>
<evidence type="ECO:0000256" key="2">
    <source>
        <dbReference type="ARBA" id="ARBA00007637"/>
    </source>
</evidence>
<keyword evidence="4" id="KW-0299">Galactose metabolism</keyword>
<gene>
    <name evidence="8" type="ORF">GM540_14450</name>
</gene>
<evidence type="ECO:0000256" key="4">
    <source>
        <dbReference type="ARBA" id="ARBA00023144"/>
    </source>
</evidence>
<feature type="non-terminal residue" evidence="8">
    <location>
        <position position="95"/>
    </location>
</feature>
<dbReference type="EMBL" id="WNHQ01001821">
    <property type="protein sequence ID" value="MTV75141.1"/>
    <property type="molecule type" value="Genomic_DNA"/>
</dbReference>
<name>A0A6G2DGM9_STREE</name>
<comment type="caution">
    <text evidence="8">The sequence shown here is derived from an EMBL/GenBank/DDBJ whole genome shotgun (WGS) entry which is preliminary data.</text>
</comment>
<dbReference type="AlphaFoldDB" id="A0A6G2DGM9"/>
<dbReference type="InterPro" id="IPR001509">
    <property type="entry name" value="Epimerase_deHydtase"/>
</dbReference>
<evidence type="ECO:0000256" key="5">
    <source>
        <dbReference type="ARBA" id="ARBA00031367"/>
    </source>
</evidence>
<evidence type="ECO:0000256" key="1">
    <source>
        <dbReference type="ARBA" id="ARBA00004947"/>
    </source>
</evidence>
<sequence length="95" mass="10267">MTKTILVTGGTSYIGSHTVKALLNAGYKVHVLDNLSTGNRAAVDSRASFKELDVYDASALKAYLKENQIDAVLHYAGEIVVSESIENPSKYFTAN</sequence>
<dbReference type="GO" id="GO:0033499">
    <property type="term" value="P:galactose catabolic process via UDP-galactose, Leloir pathway"/>
    <property type="evidence" value="ECO:0007669"/>
    <property type="project" value="TreeGrafter"/>
</dbReference>
<evidence type="ECO:0000313" key="8">
    <source>
        <dbReference type="EMBL" id="MTV75141.1"/>
    </source>
</evidence>
<accession>A0A6G2DGM9</accession>
<evidence type="ECO:0000259" key="7">
    <source>
        <dbReference type="Pfam" id="PF01370"/>
    </source>
</evidence>
<reference evidence="8 9" key="1">
    <citation type="submission" date="2019-11" db="EMBL/GenBank/DDBJ databases">
        <title>Growth characteristics of pneumococcus vary with the chemical composition of the capsule and with environmental conditions.</title>
        <authorList>
            <person name="Tothpal A."/>
            <person name="Desobry K."/>
            <person name="Joshi S."/>
            <person name="Wyllie A.L."/>
            <person name="Weinberger D.M."/>
        </authorList>
    </citation>
    <scope>NUCLEOTIDE SEQUENCE [LARGE SCALE GENOMIC DNA]</scope>
    <source>
        <strain evidence="9">pnumococcus19F</strain>
    </source>
</reference>
<evidence type="ECO:0000313" key="9">
    <source>
        <dbReference type="Proteomes" id="UP000483094"/>
    </source>
</evidence>
<comment type="pathway">
    <text evidence="1">Carbohydrate metabolism; galactose metabolism.</text>
</comment>
<dbReference type="PANTHER" id="PTHR43725:SF53">
    <property type="entry name" value="UDP-ARABINOSE 4-EPIMERASE 1"/>
    <property type="match status" value="1"/>
</dbReference>
<comment type="similarity">
    <text evidence="2">Belongs to the NAD(P)-dependent epimerase/dehydratase family.</text>
</comment>
<dbReference type="PANTHER" id="PTHR43725">
    <property type="entry name" value="UDP-GLUCOSE 4-EPIMERASE"/>
    <property type="match status" value="1"/>
</dbReference>
<dbReference type="Proteomes" id="UP000483094">
    <property type="component" value="Unassembled WGS sequence"/>
</dbReference>